<dbReference type="RefSeq" id="WP_368381255.1">
    <property type="nucleotide sequence ID" value="NZ_JBFRYA010000006.1"/>
</dbReference>
<dbReference type="InterPro" id="IPR021834">
    <property type="entry name" value="DUF3426"/>
</dbReference>
<keyword evidence="2" id="KW-0812">Transmembrane</keyword>
<proteinExistence type="predicted"/>
<evidence type="ECO:0000259" key="3">
    <source>
        <dbReference type="Pfam" id="PF13719"/>
    </source>
</evidence>
<comment type="caution">
    <text evidence="4">The sequence shown here is derived from an EMBL/GenBank/DDBJ whole genome shotgun (WGS) entry which is preliminary data.</text>
</comment>
<feature type="region of interest" description="Disordered" evidence="1">
    <location>
        <begin position="67"/>
        <end position="98"/>
    </location>
</feature>
<feature type="transmembrane region" description="Helical" evidence="2">
    <location>
        <begin position="122"/>
        <end position="141"/>
    </location>
</feature>
<evidence type="ECO:0000313" key="5">
    <source>
        <dbReference type="Proteomes" id="UP001557485"/>
    </source>
</evidence>
<sequence length="277" mass="30192">MPTESTANPAENVQCPQCQTRFRVTAQQLKLAAGLVRCSVCMSIFNAAPAVAHADDIGNTTEANIAQTEPELDSTPTNDENDLNSEAGTDEKDTSPLDLLDGLSTFNHDFEHHQVRQRPRRWPWLAASFIAFIGLAGQIALSQKPLLFASPAGDYLRTLCPLHPLLCETKAPEKRLLGNVVSTHLLVRKHPSSANALIVDTILLNRDPVASHFPTLQLRFSDIGGQTLASRAFRPSEYLAGELNALSELPSQQPVHVALEIVDPGPQAVNYQLQLLP</sequence>
<evidence type="ECO:0000313" key="4">
    <source>
        <dbReference type="EMBL" id="MEX1668990.1"/>
    </source>
</evidence>
<keyword evidence="5" id="KW-1185">Reference proteome</keyword>
<dbReference type="EMBL" id="JBFRYA010000006">
    <property type="protein sequence ID" value="MEX1668990.1"/>
    <property type="molecule type" value="Genomic_DNA"/>
</dbReference>
<name>A0ABV3U644_9GAMM</name>
<dbReference type="Proteomes" id="UP001557485">
    <property type="component" value="Unassembled WGS sequence"/>
</dbReference>
<keyword evidence="2" id="KW-0472">Membrane</keyword>
<dbReference type="InterPro" id="IPR011723">
    <property type="entry name" value="Znf/thioredoxin_put"/>
</dbReference>
<dbReference type="Pfam" id="PF11906">
    <property type="entry name" value="DUF3426"/>
    <property type="match status" value="1"/>
</dbReference>
<dbReference type="Pfam" id="PF13719">
    <property type="entry name" value="Zn_ribbon_5"/>
    <property type="match status" value="1"/>
</dbReference>
<dbReference type="NCBIfam" id="TIGR02098">
    <property type="entry name" value="MJ0042_CXXC"/>
    <property type="match status" value="1"/>
</dbReference>
<protein>
    <submittedName>
        <fullName evidence="4">Zinc-ribbon and DUF3426 domain-containing protein</fullName>
    </submittedName>
</protein>
<keyword evidence="2" id="KW-1133">Transmembrane helix</keyword>
<feature type="domain" description="Zinc finger/thioredoxin putative" evidence="3">
    <location>
        <begin position="13"/>
        <end position="47"/>
    </location>
</feature>
<evidence type="ECO:0000256" key="1">
    <source>
        <dbReference type="SAM" id="MobiDB-lite"/>
    </source>
</evidence>
<accession>A0ABV3U644</accession>
<gene>
    <name evidence="4" type="ORF">AB4876_08695</name>
</gene>
<organism evidence="4 5">
    <name type="scientific">Zhongshania guokunii</name>
    <dbReference type="NCBI Taxonomy" id="641783"/>
    <lineage>
        <taxon>Bacteria</taxon>
        <taxon>Pseudomonadati</taxon>
        <taxon>Pseudomonadota</taxon>
        <taxon>Gammaproteobacteria</taxon>
        <taxon>Cellvibrionales</taxon>
        <taxon>Spongiibacteraceae</taxon>
        <taxon>Zhongshania</taxon>
    </lineage>
</organism>
<reference evidence="4 5" key="1">
    <citation type="journal article" date="2011" name="Int. J. Syst. Evol. Microbiol.">
        <title>Zhongshania antarctica gen. nov., sp. nov. and Zhongshania guokunii sp. nov., gammaproteobacteria respectively isolated from coastal attached (fast) ice and surface seawater of the Antarctic.</title>
        <authorList>
            <person name="Li H.J."/>
            <person name="Zhang X.Y."/>
            <person name="Chen C.X."/>
            <person name="Zhang Y.J."/>
            <person name="Gao Z.M."/>
            <person name="Yu Y."/>
            <person name="Chen X.L."/>
            <person name="Chen B."/>
            <person name="Zhang Y.Z."/>
        </authorList>
    </citation>
    <scope>NUCLEOTIDE SEQUENCE [LARGE SCALE GENOMIC DNA]</scope>
    <source>
        <strain evidence="4 5">ZS6-22T</strain>
    </source>
</reference>
<evidence type="ECO:0000256" key="2">
    <source>
        <dbReference type="SAM" id="Phobius"/>
    </source>
</evidence>